<evidence type="ECO:0000259" key="5">
    <source>
        <dbReference type="PROSITE" id="PS51077"/>
    </source>
</evidence>
<evidence type="ECO:0000256" key="2">
    <source>
        <dbReference type="ARBA" id="ARBA00023125"/>
    </source>
</evidence>
<evidence type="ECO:0000256" key="3">
    <source>
        <dbReference type="ARBA" id="ARBA00023163"/>
    </source>
</evidence>
<dbReference type="InterPro" id="IPR036388">
    <property type="entry name" value="WH-like_DNA-bd_sf"/>
</dbReference>
<organism evidence="7 8">
    <name type="scientific">Acidovorax soli</name>
    <dbReference type="NCBI Taxonomy" id="592050"/>
    <lineage>
        <taxon>Bacteria</taxon>
        <taxon>Pseudomonadati</taxon>
        <taxon>Pseudomonadota</taxon>
        <taxon>Betaproteobacteria</taxon>
        <taxon>Burkholderiales</taxon>
        <taxon>Comamonadaceae</taxon>
        <taxon>Acidovorax</taxon>
    </lineage>
</organism>
<dbReference type="InterPro" id="IPR005471">
    <property type="entry name" value="Tscrpt_reg_IclR_N"/>
</dbReference>
<dbReference type="RefSeq" id="WP_260420498.1">
    <property type="nucleotide sequence ID" value="NZ_JACHLK010000033.1"/>
</dbReference>
<dbReference type="CDD" id="cd00090">
    <property type="entry name" value="HTH_ARSR"/>
    <property type="match status" value="1"/>
</dbReference>
<dbReference type="PROSITE" id="PS51078">
    <property type="entry name" value="ICLR_ED"/>
    <property type="match status" value="1"/>
</dbReference>
<keyword evidence="3" id="KW-0804">Transcription</keyword>
<evidence type="ECO:0000313" key="7">
    <source>
        <dbReference type="EMBL" id="MBB6564256.1"/>
    </source>
</evidence>
<dbReference type="Gene3D" id="3.30.450.40">
    <property type="match status" value="1"/>
</dbReference>
<dbReference type="AlphaFoldDB" id="A0A7X0UD97"/>
<keyword evidence="2 7" id="KW-0238">DNA-binding</keyword>
<dbReference type="PANTHER" id="PTHR30136">
    <property type="entry name" value="HELIX-TURN-HELIX TRANSCRIPTIONAL REGULATOR, ICLR FAMILY"/>
    <property type="match status" value="1"/>
</dbReference>
<evidence type="ECO:0000256" key="4">
    <source>
        <dbReference type="SAM" id="MobiDB-lite"/>
    </source>
</evidence>
<dbReference type="Proteomes" id="UP000575083">
    <property type="component" value="Unassembled WGS sequence"/>
</dbReference>
<dbReference type="InterPro" id="IPR029016">
    <property type="entry name" value="GAF-like_dom_sf"/>
</dbReference>
<accession>A0A7X0UD97</accession>
<evidence type="ECO:0000313" key="8">
    <source>
        <dbReference type="Proteomes" id="UP000575083"/>
    </source>
</evidence>
<dbReference type="Pfam" id="PF09339">
    <property type="entry name" value="HTH_IclR"/>
    <property type="match status" value="1"/>
</dbReference>
<dbReference type="InterPro" id="IPR014757">
    <property type="entry name" value="Tscrpt_reg_IclR_C"/>
</dbReference>
<sequence length="277" mass="29303">MATRSPKAAAAATPATTATKPAKGVRVRPVPAVTRSIAILRLLGEQKQPLALKTVAQALDLVPSTCLHILRVLVAEDLVTVDPTTKRYALGTGMISLARSVLEGGGFTQLVQPVLDRMAGQFGVTAMGVEITARQTVLVLAISQSNQPFRVHTDVGSQFDTLVSATGRLIAAYSGESWPVLKAQFAQVVWDQAPTFTAWKKEVELTRERGWALDRDNFMAGITVVAVPVLSSGGRLVNTLVAVGLTSQLGAARVQQMAQVMQREAAELSALLVGPGA</sequence>
<feature type="domain" description="IclR-ED" evidence="6">
    <location>
        <begin position="93"/>
        <end position="274"/>
    </location>
</feature>
<evidence type="ECO:0000256" key="1">
    <source>
        <dbReference type="ARBA" id="ARBA00023015"/>
    </source>
</evidence>
<dbReference type="Pfam" id="PF01614">
    <property type="entry name" value="IclR_C"/>
    <property type="match status" value="1"/>
</dbReference>
<reference evidence="7 8" key="1">
    <citation type="submission" date="2020-08" db="EMBL/GenBank/DDBJ databases">
        <title>Functional genomics of gut bacteria from endangered species of beetles.</title>
        <authorList>
            <person name="Carlos-Shanley C."/>
        </authorList>
    </citation>
    <scope>NUCLEOTIDE SEQUENCE [LARGE SCALE GENOMIC DNA]</scope>
    <source>
        <strain evidence="7 8">S00198</strain>
    </source>
</reference>
<protein>
    <submittedName>
        <fullName evidence="7">DNA-binding IclR family transcriptional regulator</fullName>
    </submittedName>
</protein>
<dbReference type="InterPro" id="IPR011991">
    <property type="entry name" value="ArsR-like_HTH"/>
</dbReference>
<gene>
    <name evidence="7" type="ORF">HNP48_006983</name>
</gene>
<proteinExistence type="predicted"/>
<dbReference type="GO" id="GO:0003700">
    <property type="term" value="F:DNA-binding transcription factor activity"/>
    <property type="evidence" value="ECO:0007669"/>
    <property type="project" value="TreeGrafter"/>
</dbReference>
<dbReference type="GO" id="GO:0045892">
    <property type="term" value="P:negative regulation of DNA-templated transcription"/>
    <property type="evidence" value="ECO:0007669"/>
    <property type="project" value="TreeGrafter"/>
</dbReference>
<dbReference type="InterPro" id="IPR050707">
    <property type="entry name" value="HTH_MetabolicPath_Reg"/>
</dbReference>
<dbReference type="GO" id="GO:0003677">
    <property type="term" value="F:DNA binding"/>
    <property type="evidence" value="ECO:0007669"/>
    <property type="project" value="UniProtKB-KW"/>
</dbReference>
<feature type="domain" description="HTH iclR-type" evidence="5">
    <location>
        <begin position="30"/>
        <end position="92"/>
    </location>
</feature>
<keyword evidence="1" id="KW-0805">Transcription regulation</keyword>
<evidence type="ECO:0000259" key="6">
    <source>
        <dbReference type="PROSITE" id="PS51078"/>
    </source>
</evidence>
<dbReference type="SMART" id="SM00346">
    <property type="entry name" value="HTH_ICLR"/>
    <property type="match status" value="1"/>
</dbReference>
<feature type="compositionally biased region" description="Low complexity" evidence="4">
    <location>
        <begin position="1"/>
        <end position="22"/>
    </location>
</feature>
<dbReference type="Gene3D" id="1.10.10.10">
    <property type="entry name" value="Winged helix-like DNA-binding domain superfamily/Winged helix DNA-binding domain"/>
    <property type="match status" value="1"/>
</dbReference>
<dbReference type="PANTHER" id="PTHR30136:SF24">
    <property type="entry name" value="HTH-TYPE TRANSCRIPTIONAL REPRESSOR ALLR"/>
    <property type="match status" value="1"/>
</dbReference>
<feature type="region of interest" description="Disordered" evidence="4">
    <location>
        <begin position="1"/>
        <end position="23"/>
    </location>
</feature>
<dbReference type="PROSITE" id="PS51077">
    <property type="entry name" value="HTH_ICLR"/>
    <property type="match status" value="1"/>
</dbReference>
<dbReference type="SUPFAM" id="SSF55781">
    <property type="entry name" value="GAF domain-like"/>
    <property type="match status" value="1"/>
</dbReference>
<dbReference type="InterPro" id="IPR036390">
    <property type="entry name" value="WH_DNA-bd_sf"/>
</dbReference>
<keyword evidence="8" id="KW-1185">Reference proteome</keyword>
<name>A0A7X0UD97_9BURK</name>
<dbReference type="SUPFAM" id="SSF46785">
    <property type="entry name" value="Winged helix' DNA-binding domain"/>
    <property type="match status" value="1"/>
</dbReference>
<dbReference type="EMBL" id="JACHLK010000033">
    <property type="protein sequence ID" value="MBB6564256.1"/>
    <property type="molecule type" value="Genomic_DNA"/>
</dbReference>
<comment type="caution">
    <text evidence="7">The sequence shown here is derived from an EMBL/GenBank/DDBJ whole genome shotgun (WGS) entry which is preliminary data.</text>
</comment>